<dbReference type="GO" id="GO:0072659">
    <property type="term" value="P:protein localization to plasma membrane"/>
    <property type="evidence" value="ECO:0007669"/>
    <property type="project" value="TreeGrafter"/>
</dbReference>
<keyword evidence="4" id="KW-0963">Cytoplasm</keyword>
<evidence type="ECO:0000256" key="4">
    <source>
        <dbReference type="ARBA" id="ARBA00022490"/>
    </source>
</evidence>
<reference evidence="8" key="1">
    <citation type="submission" date="2022-02" db="EMBL/GenBank/DDBJ databases">
        <authorList>
            <person name="King R."/>
        </authorList>
    </citation>
    <scope>NUCLEOTIDE SEQUENCE</scope>
</reference>
<dbReference type="InterPro" id="IPR018619">
    <property type="entry name" value="Hyccin"/>
</dbReference>
<comment type="similarity">
    <text evidence="6">Belongs to the Hyccin family.</text>
</comment>
<keyword evidence="9" id="KW-1185">Reference proteome</keyword>
<dbReference type="PANTHER" id="PTHR31220:SF1">
    <property type="entry name" value="GH21176P"/>
    <property type="match status" value="1"/>
</dbReference>
<dbReference type="GO" id="GO:0005829">
    <property type="term" value="C:cytosol"/>
    <property type="evidence" value="ECO:0007669"/>
    <property type="project" value="UniProtKB-SubCell"/>
</dbReference>
<dbReference type="GO" id="GO:0046854">
    <property type="term" value="P:phosphatidylinositol phosphate biosynthetic process"/>
    <property type="evidence" value="ECO:0007669"/>
    <property type="project" value="TreeGrafter"/>
</dbReference>
<feature type="region of interest" description="Disordered" evidence="7">
    <location>
        <begin position="435"/>
        <end position="458"/>
    </location>
</feature>
<sequence length="490" mass="55009">MVENTVKEWLSEFATLEKDDWATFAITTSQNKTLIESIFAVFDDIHKYSKLIDRICGALFNCYRTEETDLHLFVLLFIPHLTYSYLNSIAHVDKQSCRSIEALLIGIYNLEAVDENNTPRFISFRLPSLAQPSIYHEPSSLAPTSLTETAIRRLEQRDTHPVRRGPFNQIERLSASNRMEVLSNLYFIYYKNLNLLPEIYNPFDRFYRVTSKMVTQGYFNKRSTSFSNSDISTSTTLPRIPLSPKFLIHLLYCLYISIFNCGKAEAFQALEDIYYRACYSCYCEVILLANAIKNSCQGFFEGGLSPNVTSVGTPVSSNTCSTPVSKSMITNASFRTKKLPDDIPIQNLQGTFDESADAAANLSSITEETNDLRDPSAESVPVKRSLPKIAANFGKKTAEKIATAVKNSGNMKTSKLNTQNGSDIYETDESGIDLAGSDISDTKTGLGHDDRTTMTPLLNRRNPSMSVELDSSRSIQDGCKRKVLQRKIPL</sequence>
<evidence type="ECO:0000313" key="9">
    <source>
        <dbReference type="Proteomes" id="UP001154329"/>
    </source>
</evidence>
<evidence type="ECO:0000256" key="2">
    <source>
        <dbReference type="ARBA" id="ARBA00004514"/>
    </source>
</evidence>
<organism evidence="8 9">
    <name type="scientific">Aphis gossypii</name>
    <name type="common">Cotton aphid</name>
    <dbReference type="NCBI Taxonomy" id="80765"/>
    <lineage>
        <taxon>Eukaryota</taxon>
        <taxon>Metazoa</taxon>
        <taxon>Ecdysozoa</taxon>
        <taxon>Arthropoda</taxon>
        <taxon>Hexapoda</taxon>
        <taxon>Insecta</taxon>
        <taxon>Pterygota</taxon>
        <taxon>Neoptera</taxon>
        <taxon>Paraneoptera</taxon>
        <taxon>Hemiptera</taxon>
        <taxon>Sternorrhyncha</taxon>
        <taxon>Aphidomorpha</taxon>
        <taxon>Aphidoidea</taxon>
        <taxon>Aphididae</taxon>
        <taxon>Aphidini</taxon>
        <taxon>Aphis</taxon>
        <taxon>Aphis</taxon>
    </lineage>
</organism>
<dbReference type="AlphaFoldDB" id="A0A9P0NPN3"/>
<proteinExistence type="inferred from homology"/>
<dbReference type="PANTHER" id="PTHR31220">
    <property type="entry name" value="HYCCIN RELATED"/>
    <property type="match status" value="1"/>
</dbReference>
<keyword evidence="3" id="KW-1003">Cell membrane</keyword>
<evidence type="ECO:0008006" key="10">
    <source>
        <dbReference type="Google" id="ProtNLM"/>
    </source>
</evidence>
<reference evidence="8" key="2">
    <citation type="submission" date="2022-10" db="EMBL/GenBank/DDBJ databases">
        <authorList>
            <consortium name="ENA_rothamsted_submissions"/>
            <consortium name="culmorum"/>
            <person name="King R."/>
        </authorList>
    </citation>
    <scope>NUCLEOTIDE SEQUENCE</scope>
</reference>
<accession>A0A9P0NPN3</accession>
<protein>
    <recommendedName>
        <fullName evidence="10">Hyccin</fullName>
    </recommendedName>
</protein>
<comment type="subcellular location">
    <subcellularLocation>
        <location evidence="1">Cell membrane</location>
    </subcellularLocation>
    <subcellularLocation>
        <location evidence="2">Cytoplasm</location>
        <location evidence="2">Cytosol</location>
    </subcellularLocation>
</comment>
<evidence type="ECO:0000313" key="8">
    <source>
        <dbReference type="EMBL" id="CAH1736510.1"/>
    </source>
</evidence>
<evidence type="ECO:0000256" key="1">
    <source>
        <dbReference type="ARBA" id="ARBA00004236"/>
    </source>
</evidence>
<evidence type="ECO:0000256" key="6">
    <source>
        <dbReference type="ARBA" id="ARBA00034482"/>
    </source>
</evidence>
<gene>
    <name evidence="8" type="ORF">APHIGO_LOCUS10241</name>
</gene>
<dbReference type="GO" id="GO:0005886">
    <property type="term" value="C:plasma membrane"/>
    <property type="evidence" value="ECO:0007669"/>
    <property type="project" value="UniProtKB-SubCell"/>
</dbReference>
<evidence type="ECO:0000256" key="3">
    <source>
        <dbReference type="ARBA" id="ARBA00022475"/>
    </source>
</evidence>
<dbReference type="EMBL" id="OU899037">
    <property type="protein sequence ID" value="CAH1736510.1"/>
    <property type="molecule type" value="Genomic_DNA"/>
</dbReference>
<dbReference type="Pfam" id="PF09790">
    <property type="entry name" value="Hyccin"/>
    <property type="match status" value="1"/>
</dbReference>
<name>A0A9P0NPN3_APHGO</name>
<keyword evidence="5" id="KW-0472">Membrane</keyword>
<feature type="non-terminal residue" evidence="8">
    <location>
        <position position="1"/>
    </location>
</feature>
<evidence type="ECO:0000256" key="5">
    <source>
        <dbReference type="ARBA" id="ARBA00023136"/>
    </source>
</evidence>
<evidence type="ECO:0000256" key="7">
    <source>
        <dbReference type="SAM" id="MobiDB-lite"/>
    </source>
</evidence>
<dbReference type="Proteomes" id="UP001154329">
    <property type="component" value="Chromosome 4"/>
</dbReference>